<name>X0XHR0_9ZZZZ</name>
<feature type="non-terminal residue" evidence="1">
    <location>
        <position position="246"/>
    </location>
</feature>
<protein>
    <submittedName>
        <fullName evidence="1">Uncharacterized protein</fullName>
    </submittedName>
</protein>
<evidence type="ECO:0000313" key="1">
    <source>
        <dbReference type="EMBL" id="GAG36198.1"/>
    </source>
</evidence>
<comment type="caution">
    <text evidence="1">The sequence shown here is derived from an EMBL/GenBank/DDBJ whole genome shotgun (WGS) entry which is preliminary data.</text>
</comment>
<gene>
    <name evidence="1" type="ORF">S01H1_70776</name>
</gene>
<dbReference type="EMBL" id="BARS01047086">
    <property type="protein sequence ID" value="GAG36198.1"/>
    <property type="molecule type" value="Genomic_DNA"/>
</dbReference>
<accession>X0XHR0</accession>
<reference evidence="1" key="1">
    <citation type="journal article" date="2014" name="Front. Microbiol.">
        <title>High frequency of phylogenetically diverse reductive dehalogenase-homologous genes in deep subseafloor sedimentary metagenomes.</title>
        <authorList>
            <person name="Kawai M."/>
            <person name="Futagami T."/>
            <person name="Toyoda A."/>
            <person name="Takaki Y."/>
            <person name="Nishi S."/>
            <person name="Hori S."/>
            <person name="Arai W."/>
            <person name="Tsubouchi T."/>
            <person name="Morono Y."/>
            <person name="Uchiyama I."/>
            <person name="Ito T."/>
            <person name="Fujiyama A."/>
            <person name="Inagaki F."/>
            <person name="Takami H."/>
        </authorList>
    </citation>
    <scope>NUCLEOTIDE SEQUENCE</scope>
    <source>
        <strain evidence="1">Expedition CK06-06</strain>
    </source>
</reference>
<dbReference type="AlphaFoldDB" id="X0XHR0"/>
<sequence>KQSSFEEFFCVEFSKYSRGVTQTNDIAALFKGRYPKAEALKLKKTTQDALENQLRLTTEGRELQRSMMESEMGFRDKFFKGRKKSDMSSEDWRGFYQELQEVRDRFRPAQFQHRMEEWLNAFKQPEARQRLFKTKCQRDFTADAYVDPAGLAEIMGVHPSEMKSSILNNAFLQSEDDFTAMVMAYARTRKVTGVTEAKVRDGYRHIWSDASNITDPAQMKAVTLRQGQVDLMFKELRYLSRVKVMP</sequence>
<feature type="non-terminal residue" evidence="1">
    <location>
        <position position="1"/>
    </location>
</feature>
<organism evidence="1">
    <name type="scientific">marine sediment metagenome</name>
    <dbReference type="NCBI Taxonomy" id="412755"/>
    <lineage>
        <taxon>unclassified sequences</taxon>
        <taxon>metagenomes</taxon>
        <taxon>ecological metagenomes</taxon>
    </lineage>
</organism>
<proteinExistence type="predicted"/>